<evidence type="ECO:0000256" key="1">
    <source>
        <dbReference type="ARBA" id="ARBA00012552"/>
    </source>
</evidence>
<dbReference type="AlphaFoldDB" id="A0A9P9YUA4"/>
<comment type="catalytic activity">
    <reaction evidence="8">
        <text>ATP + H2O = ADP + phosphate + H(+)</text>
        <dbReference type="Rhea" id="RHEA:13065"/>
        <dbReference type="ChEBI" id="CHEBI:15377"/>
        <dbReference type="ChEBI" id="CHEBI:15378"/>
        <dbReference type="ChEBI" id="CHEBI:30616"/>
        <dbReference type="ChEBI" id="CHEBI:43474"/>
        <dbReference type="ChEBI" id="CHEBI:456216"/>
        <dbReference type="EC" id="3.6.4.13"/>
    </reaction>
</comment>
<name>A0A9P9YUA4_9MUSC</name>
<evidence type="ECO:0000313" key="11">
    <source>
        <dbReference type="EMBL" id="KAI8043216.1"/>
    </source>
</evidence>
<evidence type="ECO:0000256" key="2">
    <source>
        <dbReference type="ARBA" id="ARBA00022737"/>
    </source>
</evidence>
<gene>
    <name evidence="11" type="ORF">M5D96_004543</name>
</gene>
<dbReference type="EC" id="3.6.4.13" evidence="1"/>
<dbReference type="EMBL" id="JAMKOV010000002">
    <property type="protein sequence ID" value="KAI8043216.1"/>
    <property type="molecule type" value="Genomic_DNA"/>
</dbReference>
<dbReference type="InterPro" id="IPR035437">
    <property type="entry name" value="SNase_OB-fold_sf"/>
</dbReference>
<dbReference type="InterPro" id="IPR000949">
    <property type="entry name" value="ELM2_dom"/>
</dbReference>
<dbReference type="SUPFAM" id="SSF52540">
    <property type="entry name" value="P-loop containing nucleoside triphosphate hydrolases"/>
    <property type="match status" value="1"/>
</dbReference>
<evidence type="ECO:0000256" key="8">
    <source>
        <dbReference type="ARBA" id="ARBA00047984"/>
    </source>
</evidence>
<keyword evidence="2" id="KW-0677">Repeat</keyword>
<dbReference type="Gene3D" id="2.40.50.90">
    <property type="match status" value="1"/>
</dbReference>
<reference evidence="11" key="1">
    <citation type="journal article" date="2023" name="Genome Biol. Evol.">
        <title>Long-read-based Genome Assembly of Drosophila gunungcola Reveals Fewer Chemosensory Genes in Flower-breeding Species.</title>
        <authorList>
            <person name="Negi A."/>
            <person name="Liao B.Y."/>
            <person name="Yeh S.D."/>
        </authorList>
    </citation>
    <scope>NUCLEOTIDE SEQUENCE</scope>
    <source>
        <strain evidence="11">Sukarami</strain>
    </source>
</reference>
<dbReference type="Proteomes" id="UP001059596">
    <property type="component" value="Unassembled WGS sequence"/>
</dbReference>
<organism evidence="11 12">
    <name type="scientific">Drosophila gunungcola</name>
    <name type="common">fruit fly</name>
    <dbReference type="NCBI Taxonomy" id="103775"/>
    <lineage>
        <taxon>Eukaryota</taxon>
        <taxon>Metazoa</taxon>
        <taxon>Ecdysozoa</taxon>
        <taxon>Arthropoda</taxon>
        <taxon>Hexapoda</taxon>
        <taxon>Insecta</taxon>
        <taxon>Pterygota</taxon>
        <taxon>Neoptera</taxon>
        <taxon>Endopterygota</taxon>
        <taxon>Diptera</taxon>
        <taxon>Brachycera</taxon>
        <taxon>Muscomorpha</taxon>
        <taxon>Ephydroidea</taxon>
        <taxon>Drosophilidae</taxon>
        <taxon>Drosophila</taxon>
        <taxon>Sophophora</taxon>
    </lineage>
</organism>
<dbReference type="GO" id="GO:0042078">
    <property type="term" value="P:germ-line stem cell division"/>
    <property type="evidence" value="ECO:0007669"/>
    <property type="project" value="TreeGrafter"/>
</dbReference>
<keyword evidence="12" id="KW-1185">Reference proteome</keyword>
<keyword evidence="4" id="KW-0378">Hydrolase</keyword>
<protein>
    <recommendedName>
        <fullName evidence="1">RNA helicase</fullName>
        <ecNumber evidence="1">3.6.4.13</ecNumber>
    </recommendedName>
</protein>
<dbReference type="PROSITE" id="PS51156">
    <property type="entry name" value="ELM2"/>
    <property type="match status" value="1"/>
</dbReference>
<evidence type="ECO:0000256" key="4">
    <source>
        <dbReference type="ARBA" id="ARBA00022801"/>
    </source>
</evidence>
<dbReference type="Gene3D" id="3.40.50.300">
    <property type="entry name" value="P-loop containing nucleotide triphosphate hydrolases"/>
    <property type="match status" value="1"/>
</dbReference>
<keyword evidence="3" id="KW-0547">Nucleotide-binding</keyword>
<keyword evidence="7" id="KW-0539">Nucleus</keyword>
<dbReference type="PROSITE" id="PS51293">
    <property type="entry name" value="SANT"/>
    <property type="match status" value="1"/>
</dbReference>
<evidence type="ECO:0000256" key="6">
    <source>
        <dbReference type="ARBA" id="ARBA00022840"/>
    </source>
</evidence>
<dbReference type="GO" id="GO:0005524">
    <property type="term" value="F:ATP binding"/>
    <property type="evidence" value="ECO:0007669"/>
    <property type="project" value="UniProtKB-KW"/>
</dbReference>
<evidence type="ECO:0000256" key="3">
    <source>
        <dbReference type="ARBA" id="ARBA00022741"/>
    </source>
</evidence>
<dbReference type="InterPro" id="IPR027417">
    <property type="entry name" value="P-loop_NTPase"/>
</dbReference>
<dbReference type="GO" id="GO:0003724">
    <property type="term" value="F:RNA helicase activity"/>
    <property type="evidence" value="ECO:0007669"/>
    <property type="project" value="UniProtKB-EC"/>
</dbReference>
<feature type="domain" description="ELM2" evidence="9">
    <location>
        <begin position="856"/>
        <end position="947"/>
    </location>
</feature>
<feature type="non-terminal residue" evidence="11">
    <location>
        <position position="1001"/>
    </location>
</feature>
<sequence>QFSYVRCKDVLASASSLRQIECDLADYCTRKLPKHVYQNFQPVIVRYLAWNPPKLLRGVVRRRLEADQYLIWLQDYGFTLSCPLEEAIQLTFQVLYRSSTNRDFGQLMIRSNSHSESFKDAANFLIEREHALYDDTILLMDTPSYDDLSLELAEINYLGLEARPREARRNLTRPETQHQKLDGLLQSRNPLLIPETSKVLSKIQSIRDCSVETALNSRPTNNNQEALTSDKINLFEKTHSHVSVDPVTSFKEIPLRKEIQMAMNNLNFHTPLVTQGYAWPHLVQGGSLILVDGSRAGRSWSYLPIICSSVLRSMQDTPPNYNANKLVSHCDFLMRDYDTQHLKVVNTHAHGMTDVHLMLLNSCGVLVTTPAHLLDILNVDGLTLLDPVRLEYLIFDDFDHFFAAAMYGGLKLKFILRNSALKQQQLLDILQEQKAPRKRTLIYCNSQELDDLKIALTGAGHTCVGISKAMHQEPHELLLISDSQLQEQLPARNIELLIHFSLPESWSKFAYRFHTMADIIRNVLKTPLENVQPLISFLLLDEGNSREWPRTIKRPVTVQFMDHGTELVQIKPSELLECPEKFRTQPPLAMDIRLSGVVAAGEEGKWSSDSIRYVMQITVDFAVLDVVYVREIALIEECRTMQTSVYKIFLRKELFRRGFARLDSKVIDALRTMSEDRKEEIEKLIANKENIGPKDPSKDQVSQSLQCGTKAGESVYPRVKWHQTHTYIELVIEQQASDYNLIVQGNVLKYSVTTTSPPQRCVLNLLGEVDLLVYWPTLLNSLYTQQQSQWLIYDTERAQGPPPSEGLGFWEGYLSKEISNNNSNPDEYEFSSSSEDISQPGVEYCDLDSALMSPRKEKRDARYWRRQAATLPDFVPPAQHEQDLEQLQHRASILWSPQLLEQDERNVREYLDFAASHYNIEEEQALFILRRHGFDLTMARRRLARIETARGCRYHRWKAQDLVRLSKAFEQHGTDFVKIRELVPHFPLADVRLYFSFMYST</sequence>
<feature type="domain" description="SANT" evidence="10">
    <location>
        <begin position="956"/>
        <end position="1001"/>
    </location>
</feature>
<comment type="caution">
    <text evidence="11">The sequence shown here is derived from an EMBL/GenBank/DDBJ whole genome shotgun (WGS) entry which is preliminary data.</text>
</comment>
<dbReference type="PANTHER" id="PTHR22655:SF2">
    <property type="entry name" value="ATP-DEPENDENT RNA HELICASE TDRD12-RELATED"/>
    <property type="match status" value="1"/>
</dbReference>
<evidence type="ECO:0000256" key="5">
    <source>
        <dbReference type="ARBA" id="ARBA00022806"/>
    </source>
</evidence>
<dbReference type="GO" id="GO:0016787">
    <property type="term" value="F:hydrolase activity"/>
    <property type="evidence" value="ECO:0007669"/>
    <property type="project" value="UniProtKB-KW"/>
</dbReference>
<keyword evidence="5" id="KW-0347">Helicase</keyword>
<accession>A0A9P9YUA4</accession>
<evidence type="ECO:0000259" key="10">
    <source>
        <dbReference type="PROSITE" id="PS51293"/>
    </source>
</evidence>
<evidence type="ECO:0000256" key="7">
    <source>
        <dbReference type="ARBA" id="ARBA00023242"/>
    </source>
</evidence>
<evidence type="ECO:0000259" key="9">
    <source>
        <dbReference type="PROSITE" id="PS51156"/>
    </source>
</evidence>
<evidence type="ECO:0000313" key="12">
    <source>
        <dbReference type="Proteomes" id="UP001059596"/>
    </source>
</evidence>
<dbReference type="PANTHER" id="PTHR22655">
    <property type="entry name" value="ATP-DEPENDENT RNA HELICASE TDRD12-RELATED"/>
    <property type="match status" value="1"/>
</dbReference>
<proteinExistence type="predicted"/>
<keyword evidence="6" id="KW-0067">ATP-binding</keyword>
<dbReference type="InterPro" id="IPR017884">
    <property type="entry name" value="SANT_dom"/>
</dbReference>